<evidence type="ECO:0000313" key="1">
    <source>
        <dbReference type="EMBL" id="RNA24905.1"/>
    </source>
</evidence>
<dbReference type="AlphaFoldDB" id="A0A3M7RNK0"/>
<sequence>MLDIAVDLADDAVTLTLTTSVPAVALGSVAAARSVPGATPRRAALSGFRLALTSCAAGCREVVLDSTIRTKLSPSRAYAKCVWRTVAVPALFRALAFLRSIEWCTLTLVASCAPVELFVSRGLAAVRAEQGLSAPFELSRGWLRQAIDAVAVGLAVAGNVESLYECQVVILLAALALEAPDSRSVH</sequence>
<keyword evidence="2" id="KW-1185">Reference proteome</keyword>
<name>A0A3M7RNK0_BRAPC</name>
<organism evidence="1 2">
    <name type="scientific">Brachionus plicatilis</name>
    <name type="common">Marine rotifer</name>
    <name type="synonym">Brachionus muelleri</name>
    <dbReference type="NCBI Taxonomy" id="10195"/>
    <lineage>
        <taxon>Eukaryota</taxon>
        <taxon>Metazoa</taxon>
        <taxon>Spiralia</taxon>
        <taxon>Gnathifera</taxon>
        <taxon>Rotifera</taxon>
        <taxon>Eurotatoria</taxon>
        <taxon>Monogononta</taxon>
        <taxon>Pseudotrocha</taxon>
        <taxon>Ploima</taxon>
        <taxon>Brachionidae</taxon>
        <taxon>Brachionus</taxon>
    </lineage>
</organism>
<proteinExistence type="predicted"/>
<dbReference type="EMBL" id="REGN01003021">
    <property type="protein sequence ID" value="RNA24905.1"/>
    <property type="molecule type" value="Genomic_DNA"/>
</dbReference>
<reference evidence="1 2" key="1">
    <citation type="journal article" date="2018" name="Sci. Rep.">
        <title>Genomic signatures of local adaptation to the degree of environmental predictability in rotifers.</title>
        <authorList>
            <person name="Franch-Gras L."/>
            <person name="Hahn C."/>
            <person name="Garcia-Roger E.M."/>
            <person name="Carmona M.J."/>
            <person name="Serra M."/>
            <person name="Gomez A."/>
        </authorList>
    </citation>
    <scope>NUCLEOTIDE SEQUENCE [LARGE SCALE GENOMIC DNA]</scope>
    <source>
        <strain evidence="1">HYR1</strain>
    </source>
</reference>
<accession>A0A3M7RNK0</accession>
<gene>
    <name evidence="1" type="ORF">BpHYR1_045346</name>
</gene>
<protein>
    <submittedName>
        <fullName evidence="1">Uncharacterized protein</fullName>
    </submittedName>
</protein>
<dbReference type="Proteomes" id="UP000276133">
    <property type="component" value="Unassembled WGS sequence"/>
</dbReference>
<evidence type="ECO:0000313" key="2">
    <source>
        <dbReference type="Proteomes" id="UP000276133"/>
    </source>
</evidence>
<comment type="caution">
    <text evidence="1">The sequence shown here is derived from an EMBL/GenBank/DDBJ whole genome shotgun (WGS) entry which is preliminary data.</text>
</comment>